<evidence type="ECO:0000256" key="4">
    <source>
        <dbReference type="ARBA" id="ARBA00023143"/>
    </source>
</evidence>
<dbReference type="InterPro" id="IPR003481">
    <property type="entry name" value="FliD_N"/>
</dbReference>
<dbReference type="GO" id="GO:0009421">
    <property type="term" value="C:bacterial-type flagellum filament cap"/>
    <property type="evidence" value="ECO:0007669"/>
    <property type="project" value="InterPro"/>
</dbReference>
<feature type="domain" description="Flagellar hook-associated protein 2 C-terminal" evidence="8">
    <location>
        <begin position="212"/>
        <end position="439"/>
    </location>
</feature>
<name>M4VAP1_9BACT</name>
<dbReference type="EMBL" id="CP003537">
    <property type="protein sequence ID" value="AGH96298.1"/>
    <property type="molecule type" value="Genomic_DNA"/>
</dbReference>
<keyword evidence="3" id="KW-0175">Coiled coil</keyword>
<dbReference type="PATRIC" id="fig|1184267.3.peg.2107"/>
<dbReference type="GO" id="GO:0007155">
    <property type="term" value="P:cell adhesion"/>
    <property type="evidence" value="ECO:0007669"/>
    <property type="project" value="InterPro"/>
</dbReference>
<dbReference type="HOGENOM" id="CLU_015182_4_1_7"/>
<comment type="subunit">
    <text evidence="2 5">Homopentamer.</text>
</comment>
<gene>
    <name evidence="9" type="ORF">A11Q_2082</name>
</gene>
<dbReference type="PANTHER" id="PTHR30288">
    <property type="entry name" value="FLAGELLAR CAP/ASSEMBLY PROTEIN FLID"/>
    <property type="match status" value="1"/>
</dbReference>
<reference evidence="9 10" key="1">
    <citation type="journal article" date="2013" name="ISME J.">
        <title>By their genes ye shall know them: genomic signatures of predatory bacteria.</title>
        <authorList>
            <person name="Pasternak Z."/>
            <person name="Pietrokovski S."/>
            <person name="Rotem O."/>
            <person name="Gophna U."/>
            <person name="Lurie-Weinberger M.N."/>
            <person name="Jurkevitch E."/>
        </authorList>
    </citation>
    <scope>NUCLEOTIDE SEQUENCE [LARGE SCALE GENOMIC DNA]</scope>
    <source>
        <strain evidence="9 10">JSS</strain>
    </source>
</reference>
<dbReference type="PANTHER" id="PTHR30288:SF0">
    <property type="entry name" value="FLAGELLAR HOOK-ASSOCIATED PROTEIN 2"/>
    <property type="match status" value="1"/>
</dbReference>
<organism evidence="9 10">
    <name type="scientific">Pseudobdellovibrio exovorus JSS</name>
    <dbReference type="NCBI Taxonomy" id="1184267"/>
    <lineage>
        <taxon>Bacteria</taxon>
        <taxon>Pseudomonadati</taxon>
        <taxon>Bdellovibrionota</taxon>
        <taxon>Bdellovibrionia</taxon>
        <taxon>Bdellovibrionales</taxon>
        <taxon>Pseudobdellovibrionaceae</taxon>
        <taxon>Pseudobdellovibrio</taxon>
    </lineage>
</organism>
<keyword evidence="5" id="KW-0964">Secreted</keyword>
<feature type="region of interest" description="Disordered" evidence="6">
    <location>
        <begin position="430"/>
        <end position="451"/>
    </location>
</feature>
<evidence type="ECO:0000256" key="1">
    <source>
        <dbReference type="ARBA" id="ARBA00009764"/>
    </source>
</evidence>
<dbReference type="InterPro" id="IPR040026">
    <property type="entry name" value="FliD"/>
</dbReference>
<accession>M4VAP1</accession>
<feature type="domain" description="Flagellar hook-associated protein 2 N-terminal" evidence="7">
    <location>
        <begin position="15"/>
        <end position="103"/>
    </location>
</feature>
<dbReference type="KEGG" id="bex:A11Q_2082"/>
<dbReference type="GO" id="GO:0005576">
    <property type="term" value="C:extracellular region"/>
    <property type="evidence" value="ECO:0007669"/>
    <property type="project" value="UniProtKB-SubCell"/>
</dbReference>
<keyword evidence="9" id="KW-0966">Cell projection</keyword>
<evidence type="ECO:0000256" key="6">
    <source>
        <dbReference type="SAM" id="MobiDB-lite"/>
    </source>
</evidence>
<keyword evidence="4 5" id="KW-0975">Bacterial flagellum</keyword>
<dbReference type="GO" id="GO:0071973">
    <property type="term" value="P:bacterial-type flagellum-dependent cell motility"/>
    <property type="evidence" value="ECO:0007669"/>
    <property type="project" value="TreeGrafter"/>
</dbReference>
<dbReference type="Pfam" id="PF07195">
    <property type="entry name" value="FliD_C"/>
    <property type="match status" value="1"/>
</dbReference>
<evidence type="ECO:0000256" key="2">
    <source>
        <dbReference type="ARBA" id="ARBA00011255"/>
    </source>
</evidence>
<evidence type="ECO:0000313" key="9">
    <source>
        <dbReference type="EMBL" id="AGH96298.1"/>
    </source>
</evidence>
<keyword evidence="10" id="KW-1185">Reference proteome</keyword>
<comment type="subcellular location">
    <subcellularLocation>
        <location evidence="5">Secreted</location>
    </subcellularLocation>
    <subcellularLocation>
        <location evidence="5">Bacterial flagellum</location>
    </subcellularLocation>
</comment>
<evidence type="ECO:0000259" key="7">
    <source>
        <dbReference type="Pfam" id="PF02465"/>
    </source>
</evidence>
<proteinExistence type="inferred from homology"/>
<dbReference type="Pfam" id="PF02465">
    <property type="entry name" value="FliD_N"/>
    <property type="match status" value="1"/>
</dbReference>
<comment type="function">
    <text evidence="5">Required for morphogenesis and for the elongation of the flagellar filament by facilitating polymerization of the flagellin monomers at the tip of growing filament. Forms a capping structure, which prevents flagellin subunits (transported through the central channel of the flagellum) from leaking out without polymerization at the distal end.</text>
</comment>
<sequence>MSVRINGLASGLPPNLVDQVIEAERMPIKQMQGQKNTIEDKVKLVTDLETKINDISKNLTSIVGARGFVDRKFESSFPDIITGTLDPNVAEKGEWTLEVVQLAGKPSAVTNGFPDKDKTTLGVGYIKFQTEEGEKEVYITEGDSTLEKIAAAINRSGAGVRAMVVNDRSDKEDSFKLEISGLKTGDDNEVKFPTVYLLDGRRDLQFVATNKAQNAKYKIDGHEFEATENKITDLIPGVVLDLKKAKPNEVVNLKVTENYEVIADKLKTFVDSYNGALAFIQNQNKLTPDRDGNQRLGPLGGDSMVRMTESRLRSMIQDPQQTNSKFKRILELGVEFNRNGTLNLNQDKFNKIVSENPEDVVEFLRGDFVTNGFVTTMKNRLGSIVDAQSGPVTTRKKSMQERMSQIDRRIDAKERMLSKREEQLRRQFAKMEESMSKLQTQGASAAIGGGG</sequence>
<keyword evidence="9" id="KW-0282">Flagellum</keyword>
<evidence type="ECO:0000256" key="3">
    <source>
        <dbReference type="ARBA" id="ARBA00023054"/>
    </source>
</evidence>
<dbReference type="InterPro" id="IPR010809">
    <property type="entry name" value="FliD_C"/>
</dbReference>
<dbReference type="eggNOG" id="COG1345">
    <property type="taxonomic scope" value="Bacteria"/>
</dbReference>
<dbReference type="Proteomes" id="UP000012040">
    <property type="component" value="Chromosome"/>
</dbReference>
<comment type="similarity">
    <text evidence="1 5">Belongs to the FliD family.</text>
</comment>
<protein>
    <recommendedName>
        <fullName evidence="5">Flagellar hook-associated protein 2</fullName>
        <shortName evidence="5">HAP2</shortName>
    </recommendedName>
    <alternativeName>
        <fullName evidence="5">Flagellar cap protein</fullName>
    </alternativeName>
</protein>
<keyword evidence="9" id="KW-0969">Cilium</keyword>
<evidence type="ECO:0000313" key="10">
    <source>
        <dbReference type="Proteomes" id="UP000012040"/>
    </source>
</evidence>
<dbReference type="GO" id="GO:0009424">
    <property type="term" value="C:bacterial-type flagellum hook"/>
    <property type="evidence" value="ECO:0007669"/>
    <property type="project" value="UniProtKB-UniRule"/>
</dbReference>
<dbReference type="STRING" id="1184267.A11Q_2082"/>
<evidence type="ECO:0000256" key="5">
    <source>
        <dbReference type="RuleBase" id="RU362066"/>
    </source>
</evidence>
<dbReference type="AlphaFoldDB" id="M4VAP1"/>
<dbReference type="RefSeq" id="WP_015470788.1">
    <property type="nucleotide sequence ID" value="NC_020813.1"/>
</dbReference>
<evidence type="ECO:0000259" key="8">
    <source>
        <dbReference type="Pfam" id="PF07195"/>
    </source>
</evidence>